<gene>
    <name evidence="2" type="ORF">AVDCRST_MAG77-5707</name>
</gene>
<proteinExistence type="predicted"/>
<organism evidence="2">
    <name type="scientific">uncultured Chloroflexota bacterium</name>
    <dbReference type="NCBI Taxonomy" id="166587"/>
    <lineage>
        <taxon>Bacteria</taxon>
        <taxon>Bacillati</taxon>
        <taxon>Chloroflexota</taxon>
        <taxon>environmental samples</taxon>
    </lineage>
</organism>
<evidence type="ECO:0000313" key="2">
    <source>
        <dbReference type="EMBL" id="CAA9301552.1"/>
    </source>
</evidence>
<reference evidence="2" key="1">
    <citation type="submission" date="2020-02" db="EMBL/GenBank/DDBJ databases">
        <authorList>
            <person name="Meier V. D."/>
        </authorList>
    </citation>
    <scope>NUCLEOTIDE SEQUENCE</scope>
    <source>
        <strain evidence="2">AVDCRST_MAG77</strain>
    </source>
</reference>
<dbReference type="AlphaFoldDB" id="A0A6J4KBM0"/>
<dbReference type="EMBL" id="CADCTC010000296">
    <property type="protein sequence ID" value="CAA9301552.1"/>
    <property type="molecule type" value="Genomic_DNA"/>
</dbReference>
<sequence>MERAAFDRRSSGPARCMPGGSITERAHATKCPPPTSWWRRCPAMRRVLEGVTMVVGTVPLDRSAERASAVTRAAAMPLPATSPTAICSGSSASLVAGASPSTS</sequence>
<name>A0A6J4KBM0_9CHLR</name>
<accession>A0A6J4KBM0</accession>
<feature type="region of interest" description="Disordered" evidence="1">
    <location>
        <begin position="1"/>
        <end position="31"/>
    </location>
</feature>
<feature type="compositionally biased region" description="Basic and acidic residues" evidence="1">
    <location>
        <begin position="1"/>
        <end position="10"/>
    </location>
</feature>
<protein>
    <submittedName>
        <fullName evidence="2">Uncharacterized protein</fullName>
    </submittedName>
</protein>
<evidence type="ECO:0000256" key="1">
    <source>
        <dbReference type="SAM" id="MobiDB-lite"/>
    </source>
</evidence>